<accession>A0AAU7K8Q3</accession>
<dbReference type="GO" id="GO:0043138">
    <property type="term" value="F:3'-5' DNA helicase activity"/>
    <property type="evidence" value="ECO:0007669"/>
    <property type="project" value="TreeGrafter"/>
</dbReference>
<protein>
    <recommendedName>
        <fullName evidence="1">DNA 3'-5' helicase II</fullName>
    </recommendedName>
</protein>
<dbReference type="Pfam" id="PF13538">
    <property type="entry name" value="UvrD_C_2"/>
    <property type="match status" value="1"/>
</dbReference>
<dbReference type="InterPro" id="IPR049945">
    <property type="entry name" value="AAA_22"/>
</dbReference>
<dbReference type="EMBL" id="CP157485">
    <property type="protein sequence ID" value="XBO49082.1"/>
    <property type="molecule type" value="Genomic_DNA"/>
</dbReference>
<proteinExistence type="predicted"/>
<dbReference type="GO" id="GO:0000725">
    <property type="term" value="P:recombinational repair"/>
    <property type="evidence" value="ECO:0007669"/>
    <property type="project" value="TreeGrafter"/>
</dbReference>
<reference evidence="4" key="1">
    <citation type="submission" date="2024-05" db="EMBL/GenBank/DDBJ databases">
        <authorList>
            <person name="Kim S."/>
            <person name="Heo J."/>
            <person name="Choi H."/>
            <person name="Choi Y."/>
            <person name="Kwon S.-W."/>
            <person name="Kim Y."/>
        </authorList>
    </citation>
    <scope>NUCLEOTIDE SEQUENCE</scope>
    <source>
        <strain evidence="4">KACC 23697</strain>
    </source>
</reference>
<dbReference type="AlphaFoldDB" id="A0AAU7K8Q3"/>
<dbReference type="PANTHER" id="PTHR11070">
    <property type="entry name" value="UVRD / RECB / PCRA DNA HELICASE FAMILY MEMBER"/>
    <property type="match status" value="1"/>
</dbReference>
<dbReference type="Gene3D" id="3.40.50.300">
    <property type="entry name" value="P-loop containing nucleotide triphosphate hydrolases"/>
    <property type="match status" value="2"/>
</dbReference>
<dbReference type="Pfam" id="PF13401">
    <property type="entry name" value="AAA_22"/>
    <property type="match status" value="1"/>
</dbReference>
<dbReference type="InterPro" id="IPR000212">
    <property type="entry name" value="DNA_helicase_UvrD/REP"/>
</dbReference>
<sequence>MPQFKFNIISRTDIENSLGGAQMIYAIDYDGPENLLVTGCAGSGKTTVSLMRAERLINLEKNVHIITFHDLLVTNLKNSATKELAPNILKYHGWYYRESEYNEVDGVERKKVEDMTYEEMAEELKNYGSIDEFIIDEGQNFSEAFHKILMEKCKVIAIGADNAQKVHNGLTTEQITAKMKLKGEVNFVQLQYNYRNTFEIYNFARYFLPLNERVNNERAIDKIPKGRSAKPTFFIVPDKDSELAQLYTLLKDAGDRNVAIIVYHVHEVTYYYDAIAALGIGCSRHHNKDHVHELENVLVTTYKSSQGLEFQTVIMPNMETVGSKYYQTDQHYYIGSTRAKENLYLLAQGENVPGYFNKFDVGSYQLTKTGKLTKPTIAAPKKLEDDDLPF</sequence>
<evidence type="ECO:0000259" key="2">
    <source>
        <dbReference type="Pfam" id="PF13401"/>
    </source>
</evidence>
<dbReference type="InterPro" id="IPR027785">
    <property type="entry name" value="UvrD-like_helicase_C"/>
</dbReference>
<dbReference type="GO" id="GO:0005524">
    <property type="term" value="F:ATP binding"/>
    <property type="evidence" value="ECO:0007669"/>
    <property type="project" value="InterPro"/>
</dbReference>
<feature type="domain" description="UvrD-like helicase C-terminal" evidence="3">
    <location>
        <begin position="297"/>
        <end position="346"/>
    </location>
</feature>
<dbReference type="RefSeq" id="WP_406826414.1">
    <property type="nucleotide sequence ID" value="NZ_CP157485.1"/>
</dbReference>
<dbReference type="GO" id="GO:0016887">
    <property type="term" value="F:ATP hydrolysis activity"/>
    <property type="evidence" value="ECO:0007669"/>
    <property type="project" value="InterPro"/>
</dbReference>
<dbReference type="InterPro" id="IPR027417">
    <property type="entry name" value="P-loop_NTPase"/>
</dbReference>
<dbReference type="PANTHER" id="PTHR11070:SF2">
    <property type="entry name" value="ATP-DEPENDENT DNA HELICASE SRS2"/>
    <property type="match status" value="1"/>
</dbReference>
<dbReference type="GO" id="GO:0003677">
    <property type="term" value="F:DNA binding"/>
    <property type="evidence" value="ECO:0007669"/>
    <property type="project" value="InterPro"/>
</dbReference>
<evidence type="ECO:0000256" key="1">
    <source>
        <dbReference type="ARBA" id="ARBA00034923"/>
    </source>
</evidence>
<evidence type="ECO:0000313" key="4">
    <source>
        <dbReference type="EMBL" id="XBO49082.1"/>
    </source>
</evidence>
<dbReference type="SUPFAM" id="SSF52540">
    <property type="entry name" value="P-loop containing nucleoside triphosphate hydrolases"/>
    <property type="match status" value="1"/>
</dbReference>
<name>A0AAU7K8Q3_9SPHI</name>
<evidence type="ECO:0000259" key="3">
    <source>
        <dbReference type="Pfam" id="PF13538"/>
    </source>
</evidence>
<gene>
    <name evidence="4" type="ORF">ABEG20_05635</name>
</gene>
<organism evidence="4">
    <name type="scientific">Pedobacter sp. KACC 23697</name>
    <dbReference type="NCBI Taxonomy" id="3149230"/>
    <lineage>
        <taxon>Bacteria</taxon>
        <taxon>Pseudomonadati</taxon>
        <taxon>Bacteroidota</taxon>
        <taxon>Sphingobacteriia</taxon>
        <taxon>Sphingobacteriales</taxon>
        <taxon>Sphingobacteriaceae</taxon>
        <taxon>Pedobacter</taxon>
    </lineage>
</organism>
<feature type="domain" description="ORC1/DEAH AAA+ ATPase" evidence="2">
    <location>
        <begin position="33"/>
        <end position="149"/>
    </location>
</feature>